<dbReference type="InterPro" id="IPR004274">
    <property type="entry name" value="FCP1_dom"/>
</dbReference>
<comment type="subcellular location">
    <subcellularLocation>
        <location evidence="1">Mitochondrion inner membrane</location>
        <topology evidence="1">Single-pass membrane protein</topology>
    </subcellularLocation>
</comment>
<dbReference type="PROSITE" id="PS50969">
    <property type="entry name" value="FCP1"/>
    <property type="match status" value="1"/>
</dbReference>
<feature type="region of interest" description="Disordered" evidence="2">
    <location>
        <begin position="1"/>
        <end position="45"/>
    </location>
</feature>
<comment type="function">
    <text evidence="1">Essential component of the TIM23 complex, a complex that mediates the translocation of transit peptide-containing proteins across the mitochondrial inner membrane.</text>
</comment>
<dbReference type="InterPro" id="IPR050365">
    <property type="entry name" value="TIM50"/>
</dbReference>
<keyword evidence="1" id="KW-0809">Transit peptide</keyword>
<dbReference type="SUPFAM" id="SSF56784">
    <property type="entry name" value="HAD-like"/>
    <property type="match status" value="1"/>
</dbReference>
<protein>
    <recommendedName>
        <fullName evidence="1">Mitochondrial import inner membrane translocase subunit TIM50</fullName>
    </recommendedName>
</protein>
<keyword evidence="1" id="KW-0813">Transport</keyword>
<keyword evidence="1" id="KW-0496">Mitochondrion</keyword>
<dbReference type="Proteomes" id="UP000827284">
    <property type="component" value="Unassembled WGS sequence"/>
</dbReference>
<comment type="subunit">
    <text evidence="1">Component of the TIM23 complex.</text>
</comment>
<keyword evidence="1" id="KW-0653">Protein transport</keyword>
<reference evidence="4" key="1">
    <citation type="submission" date="2021-11" db="EMBL/GenBank/DDBJ databases">
        <authorList>
            <person name="Herlambang A."/>
            <person name="Guo Y."/>
            <person name="Takashima Y."/>
            <person name="Nishizawa T."/>
        </authorList>
    </citation>
    <scope>NUCLEOTIDE SEQUENCE</scope>
    <source>
        <strain evidence="4">E1425</strain>
    </source>
</reference>
<dbReference type="PANTHER" id="PTHR12210">
    <property type="entry name" value="DULLARD PROTEIN PHOSPHATASE"/>
    <property type="match status" value="1"/>
</dbReference>
<dbReference type="SMART" id="SM00577">
    <property type="entry name" value="CPDc"/>
    <property type="match status" value="1"/>
</dbReference>
<dbReference type="GO" id="GO:0005744">
    <property type="term" value="C:TIM23 mitochondrial import inner membrane translocase complex"/>
    <property type="evidence" value="ECO:0007669"/>
    <property type="project" value="UniProtKB-UniRule"/>
</dbReference>
<evidence type="ECO:0000313" key="4">
    <source>
        <dbReference type="EMBL" id="GJJ70423.1"/>
    </source>
</evidence>
<dbReference type="AlphaFoldDB" id="A0A9P3H630"/>
<feature type="region of interest" description="Disordered" evidence="2">
    <location>
        <begin position="292"/>
        <end position="326"/>
    </location>
</feature>
<evidence type="ECO:0000259" key="3">
    <source>
        <dbReference type="PROSITE" id="PS50969"/>
    </source>
</evidence>
<feature type="compositionally biased region" description="Low complexity" evidence="2">
    <location>
        <begin position="1"/>
        <end position="28"/>
    </location>
</feature>
<evidence type="ECO:0000313" key="5">
    <source>
        <dbReference type="Proteomes" id="UP000827284"/>
    </source>
</evidence>
<dbReference type="InterPro" id="IPR036412">
    <property type="entry name" value="HAD-like_sf"/>
</dbReference>
<feature type="domain" description="FCP1 homology" evidence="3">
    <location>
        <begin position="91"/>
        <end position="272"/>
    </location>
</feature>
<comment type="caution">
    <text evidence="4">The sequence shown here is derived from an EMBL/GenBank/DDBJ whole genome shotgun (WGS) entry which is preliminary data.</text>
</comment>
<name>A0A9P3H630_9FUNG</name>
<reference evidence="4" key="2">
    <citation type="journal article" date="2022" name="Microbiol. Resour. Announc.">
        <title>Whole-Genome Sequence of Entomortierella parvispora E1425, a Mucoromycotan Fungus Associated with Burkholderiaceae-Related Endosymbiotic Bacteria.</title>
        <authorList>
            <person name="Herlambang A."/>
            <person name="Guo Y."/>
            <person name="Takashima Y."/>
            <person name="Narisawa K."/>
            <person name="Ohta H."/>
            <person name="Nishizawa T."/>
        </authorList>
    </citation>
    <scope>NUCLEOTIDE SEQUENCE</scope>
    <source>
        <strain evidence="4">E1425</strain>
    </source>
</reference>
<sequence>MSQFTARSSASPKASSSSSSSFHSSNTSWKTNHSGPKGYIPHEDKDYADTAAGASSKFYNAETKTYFPTKPIRPIRKSYLEIASQEPVTLESPQKLLVILDLNGTLFYRTKGSNRSVTPRPYLSPFLDFLFEHCTVMVWSSAQPHSVEAMLGCGFGDRVPRLARIWTREHFRLPRVDYTRKVLTIKDLEFVWEGIEAEEKLFAAKQSKKDSKEESKVVIKYDQTNTVLIDDSKDKSQLQPHNGLALTDFDHDLARAGTDNELLKVKSYLERLIYQKNVSAYMRAHPFASEKEVINKKPIDTKDTKKDDKEAGDEMDQLSRQLEKTL</sequence>
<keyword evidence="5" id="KW-1185">Reference proteome</keyword>
<dbReference type="EMBL" id="BQFW01000004">
    <property type="protein sequence ID" value="GJJ70423.1"/>
    <property type="molecule type" value="Genomic_DNA"/>
</dbReference>
<organism evidence="4 5">
    <name type="scientific">Entomortierella parvispora</name>
    <dbReference type="NCBI Taxonomy" id="205924"/>
    <lineage>
        <taxon>Eukaryota</taxon>
        <taxon>Fungi</taxon>
        <taxon>Fungi incertae sedis</taxon>
        <taxon>Mucoromycota</taxon>
        <taxon>Mortierellomycotina</taxon>
        <taxon>Mortierellomycetes</taxon>
        <taxon>Mortierellales</taxon>
        <taxon>Mortierellaceae</taxon>
        <taxon>Entomortierella</taxon>
    </lineage>
</organism>
<gene>
    <name evidence="4" type="ORF">EMPS_02772</name>
</gene>
<evidence type="ECO:0000256" key="1">
    <source>
        <dbReference type="RuleBase" id="RU365079"/>
    </source>
</evidence>
<comment type="similarity">
    <text evidence="1">Belongs to the TIM50 family.</text>
</comment>
<dbReference type="GO" id="GO:0015031">
    <property type="term" value="P:protein transport"/>
    <property type="evidence" value="ECO:0007669"/>
    <property type="project" value="UniProtKB-KW"/>
</dbReference>
<feature type="compositionally biased region" description="Basic and acidic residues" evidence="2">
    <location>
        <begin position="292"/>
        <end position="309"/>
    </location>
</feature>
<proteinExistence type="inferred from homology"/>
<dbReference type="InterPro" id="IPR023214">
    <property type="entry name" value="HAD_sf"/>
</dbReference>
<keyword evidence="1" id="KW-0811">Translocation</keyword>
<dbReference type="OrthoDB" id="1711508at2759"/>
<dbReference type="Pfam" id="PF03031">
    <property type="entry name" value="NIF"/>
    <property type="match status" value="1"/>
</dbReference>
<accession>A0A9P3H630</accession>
<evidence type="ECO:0000256" key="2">
    <source>
        <dbReference type="SAM" id="MobiDB-lite"/>
    </source>
</evidence>
<dbReference type="Gene3D" id="3.40.50.1000">
    <property type="entry name" value="HAD superfamily/HAD-like"/>
    <property type="match status" value="1"/>
</dbReference>